<gene>
    <name evidence="3" type="ordered locus">Fraau_1307</name>
</gene>
<evidence type="ECO:0000313" key="4">
    <source>
        <dbReference type="Proteomes" id="UP000005234"/>
    </source>
</evidence>
<dbReference type="Pfam" id="PF04773">
    <property type="entry name" value="FecR"/>
    <property type="match status" value="1"/>
</dbReference>
<dbReference type="Proteomes" id="UP000005234">
    <property type="component" value="Chromosome"/>
</dbReference>
<dbReference type="eggNOG" id="COG3712">
    <property type="taxonomic scope" value="Bacteria"/>
</dbReference>
<dbReference type="Pfam" id="PF16220">
    <property type="entry name" value="DUF4880"/>
    <property type="match status" value="1"/>
</dbReference>
<dbReference type="GO" id="GO:0016989">
    <property type="term" value="F:sigma factor antagonist activity"/>
    <property type="evidence" value="ECO:0007669"/>
    <property type="project" value="TreeGrafter"/>
</dbReference>
<dbReference type="PIRSF" id="PIRSF018266">
    <property type="entry name" value="FecR"/>
    <property type="match status" value="1"/>
</dbReference>
<feature type="domain" description="FecR protein" evidence="1">
    <location>
        <begin position="117"/>
        <end position="207"/>
    </location>
</feature>
<sequence>MTTHRSSLPGAEIPDDGALKQAAEWFACREGGWSAEESARCRQWVQADPSHETAWRQVESIWASLGGLSPAAAQALDEAGRKRRTAMVHLGSSVAAAALVLLGLRIKQEASRPVHAIRSMAGHTLQHSLPDGGQLWLNSGSEVIVGVTPGHVDLVLLHGELLLQTGRSAACAHTLRSRHGRLHTRSARLSVSMHAGRSQADVFSGTASWHAPFRRPLHIHAGQALEWNTLTPPAPRTADSMRGNWQTGELAVRDAALPAVIAELARYGIGRLDCDRQLADLKVTAVLPRFETEAALQLLAHALPIRIVRHGPWWMTVQSR</sequence>
<dbReference type="PANTHER" id="PTHR30273:SF2">
    <property type="entry name" value="PROTEIN FECR"/>
    <property type="match status" value="1"/>
</dbReference>
<dbReference type="InterPro" id="IPR006860">
    <property type="entry name" value="FecR"/>
</dbReference>
<keyword evidence="4" id="KW-1185">Reference proteome</keyword>
<name>H8L533_FRAAD</name>
<dbReference type="InterPro" id="IPR012373">
    <property type="entry name" value="Ferrdict_sens_TM"/>
</dbReference>
<feature type="domain" description="FecR N-terminal" evidence="2">
    <location>
        <begin position="20"/>
        <end position="60"/>
    </location>
</feature>
<dbReference type="InterPro" id="IPR032623">
    <property type="entry name" value="FecR_N"/>
</dbReference>
<dbReference type="RefSeq" id="WP_014402754.1">
    <property type="nucleotide sequence ID" value="NC_017033.1"/>
</dbReference>
<dbReference type="PANTHER" id="PTHR30273">
    <property type="entry name" value="PERIPLASMIC SIGNAL SENSOR AND SIGMA FACTOR ACTIVATOR FECR-RELATED"/>
    <property type="match status" value="1"/>
</dbReference>
<dbReference type="KEGG" id="fau:Fraau_1307"/>
<dbReference type="OrthoDB" id="1099576at2"/>
<dbReference type="EMBL" id="CP003350">
    <property type="protein sequence ID" value="AFC85748.1"/>
    <property type="molecule type" value="Genomic_DNA"/>
</dbReference>
<organism evidence="3 4">
    <name type="scientific">Frateuria aurantia (strain ATCC 33424 / DSM 6220 / KCTC 2777 / LMG 1558 / NBRC 3245 / NCIMB 13370)</name>
    <name type="common">Acetobacter aurantius</name>
    <dbReference type="NCBI Taxonomy" id="767434"/>
    <lineage>
        <taxon>Bacteria</taxon>
        <taxon>Pseudomonadati</taxon>
        <taxon>Pseudomonadota</taxon>
        <taxon>Gammaproteobacteria</taxon>
        <taxon>Lysobacterales</taxon>
        <taxon>Rhodanobacteraceae</taxon>
        <taxon>Frateuria</taxon>
    </lineage>
</organism>
<reference evidence="3" key="1">
    <citation type="submission" date="2012-02" db="EMBL/GenBank/DDBJ databases">
        <title>The complete genome of Frateuria aurantia DSM 6220.</title>
        <authorList>
            <consortium name="US DOE Joint Genome Institute (JGI-PGF)"/>
            <person name="Lucas S."/>
            <person name="Copeland A."/>
            <person name="Lapidus A."/>
            <person name="Glavina del Rio T."/>
            <person name="Dalin E."/>
            <person name="Tice H."/>
            <person name="Bruce D."/>
            <person name="Goodwin L."/>
            <person name="Pitluck S."/>
            <person name="Peters L."/>
            <person name="Ovchinnikova G."/>
            <person name="Teshima H."/>
            <person name="Kyrpides N."/>
            <person name="Mavromatis K."/>
            <person name="Ivanova N."/>
            <person name="Brettin T."/>
            <person name="Detter J.C."/>
            <person name="Han C."/>
            <person name="Larimer F."/>
            <person name="Land M."/>
            <person name="Hauser L."/>
            <person name="Markowitz V."/>
            <person name="Cheng J.-F."/>
            <person name="Hugenholtz P."/>
            <person name="Woyke T."/>
            <person name="Wu D."/>
            <person name="Brambilla E."/>
            <person name="Klenk H.-P."/>
            <person name="Eisen J.A."/>
        </authorList>
    </citation>
    <scope>NUCLEOTIDE SEQUENCE</scope>
    <source>
        <strain evidence="3">DSM 6220</strain>
    </source>
</reference>
<dbReference type="AlphaFoldDB" id="H8L533"/>
<evidence type="ECO:0000259" key="2">
    <source>
        <dbReference type="Pfam" id="PF16220"/>
    </source>
</evidence>
<dbReference type="Gene3D" id="2.60.120.1440">
    <property type="match status" value="1"/>
</dbReference>
<dbReference type="HOGENOM" id="CLU_050192_0_0_6"/>
<accession>H8L533</accession>
<dbReference type="STRING" id="767434.Fraau_1307"/>
<evidence type="ECO:0000259" key="1">
    <source>
        <dbReference type="Pfam" id="PF04773"/>
    </source>
</evidence>
<proteinExistence type="predicted"/>
<evidence type="ECO:0000313" key="3">
    <source>
        <dbReference type="EMBL" id="AFC85748.1"/>
    </source>
</evidence>
<protein>
    <submittedName>
        <fullName evidence="3">Fe2+-dicitrate sensor, membrane component</fullName>
    </submittedName>
</protein>